<protein>
    <recommendedName>
        <fullName evidence="3">Lipoprotein</fullName>
    </recommendedName>
</protein>
<evidence type="ECO:0000313" key="1">
    <source>
        <dbReference type="EMBL" id="WMY72636.1"/>
    </source>
</evidence>
<evidence type="ECO:0008006" key="3">
    <source>
        <dbReference type="Google" id="ProtNLM"/>
    </source>
</evidence>
<evidence type="ECO:0000313" key="2">
    <source>
        <dbReference type="Proteomes" id="UP001246690"/>
    </source>
</evidence>
<dbReference type="PROSITE" id="PS51257">
    <property type="entry name" value="PROKAR_LIPOPROTEIN"/>
    <property type="match status" value="1"/>
</dbReference>
<dbReference type="NCBIfam" id="NF045617">
    <property type="entry name" value="mostly_LP"/>
    <property type="match status" value="1"/>
</dbReference>
<reference evidence="1 2" key="1">
    <citation type="submission" date="2023-09" db="EMBL/GenBank/DDBJ databases">
        <title>Buttiauxella selenatireducens sp. nov., isolated from the rhizosphere of Cardamine hupingshanesis.</title>
        <authorList>
            <person name="Zhang S."/>
            <person name="Xu Z."/>
            <person name="Wang H."/>
            <person name="Guo Y."/>
        </authorList>
    </citation>
    <scope>NUCLEOTIDE SEQUENCE [LARGE SCALE GENOMIC DNA]</scope>
    <source>
        <strain evidence="1 2">R73</strain>
    </source>
</reference>
<accession>A0ABY9S874</accession>
<name>A0ABY9S874_9ENTR</name>
<dbReference type="RefSeq" id="WP_309874671.1">
    <property type="nucleotide sequence ID" value="NZ_CP133838.1"/>
</dbReference>
<dbReference type="Proteomes" id="UP001246690">
    <property type="component" value="Chromosome"/>
</dbReference>
<dbReference type="EMBL" id="CP133838">
    <property type="protein sequence ID" value="WMY72636.1"/>
    <property type="molecule type" value="Genomic_DNA"/>
</dbReference>
<organism evidence="1 2">
    <name type="scientific">Buttiauxella selenatireducens</name>
    <dbReference type="NCBI Taxonomy" id="3073902"/>
    <lineage>
        <taxon>Bacteria</taxon>
        <taxon>Pseudomonadati</taxon>
        <taxon>Pseudomonadota</taxon>
        <taxon>Gammaproteobacteria</taxon>
        <taxon>Enterobacterales</taxon>
        <taxon>Enterobacteriaceae</taxon>
        <taxon>Buttiauxella</taxon>
    </lineage>
</organism>
<dbReference type="InterPro" id="IPR054657">
    <property type="entry name" value="T6SS_periplasmic_put"/>
</dbReference>
<sequence length="119" mass="13961">MKKLLLPVCIFLMGCQSGADKLVYREWKWISVDLERVCFSVNKNDILDYYYLSSNKNNQVNELLVTGSKSLHLSYPDTCINIKLEKGYQYYSKYTLNGINYRYNFFIDNNWNVISLEGG</sequence>
<keyword evidence="2" id="KW-1185">Reference proteome</keyword>
<gene>
    <name evidence="1" type="ORF">RHD99_14235</name>
</gene>
<proteinExistence type="predicted"/>